<dbReference type="AlphaFoldDB" id="A0A0K8J6C5"/>
<name>A0A0K8J6C5_9FIRM</name>
<evidence type="ECO:0000313" key="1">
    <source>
        <dbReference type="EMBL" id="CUH93035.1"/>
    </source>
</evidence>
<reference evidence="2" key="1">
    <citation type="submission" date="2015-09" db="EMBL/GenBank/DDBJ databases">
        <authorList>
            <person name="Wibberg D."/>
        </authorList>
    </citation>
    <scope>NUCLEOTIDE SEQUENCE [LARGE SCALE GENOMIC DNA]</scope>
    <source>
        <strain evidence="2">SD1D</strain>
    </source>
</reference>
<evidence type="ECO:0000313" key="2">
    <source>
        <dbReference type="Proteomes" id="UP000196053"/>
    </source>
</evidence>
<dbReference type="Proteomes" id="UP000196053">
    <property type="component" value="Chromosome I"/>
</dbReference>
<dbReference type="RefSeq" id="WP_058258328.1">
    <property type="nucleotide sequence ID" value="NZ_LN879430.1"/>
</dbReference>
<protein>
    <recommendedName>
        <fullName evidence="3">DUF3168 domain-containing protein</fullName>
    </recommendedName>
</protein>
<evidence type="ECO:0008006" key="3">
    <source>
        <dbReference type="Google" id="ProtNLM"/>
    </source>
</evidence>
<dbReference type="EMBL" id="LN879430">
    <property type="protein sequence ID" value="CUH93035.1"/>
    <property type="molecule type" value="Genomic_DNA"/>
</dbReference>
<organism evidence="1 2">
    <name type="scientific">Herbinix luporum</name>
    <dbReference type="NCBI Taxonomy" id="1679721"/>
    <lineage>
        <taxon>Bacteria</taxon>
        <taxon>Bacillati</taxon>
        <taxon>Bacillota</taxon>
        <taxon>Clostridia</taxon>
        <taxon>Lachnospirales</taxon>
        <taxon>Lachnospiraceae</taxon>
        <taxon>Herbinix</taxon>
    </lineage>
</organism>
<keyword evidence="2" id="KW-1185">Reference proteome</keyword>
<dbReference type="OrthoDB" id="4425335at2"/>
<proteinExistence type="predicted"/>
<sequence length="113" mass="12710">MSILSELNTLISAVPLPVETGVFSGMAPDEYVVILPLSDIFEVHADNRPGFEVQEARISLFSKANYQLRKKQIIAALLNADFIVTERRYIGHEDDTGYHHYAIDVAKNYGLEE</sequence>
<accession>A0A0K8J6C5</accession>
<dbReference type="KEGG" id="hsd:SD1D_1489"/>
<gene>
    <name evidence="1" type="ORF">SD1D_1489</name>
</gene>